<reference evidence="2 3" key="1">
    <citation type="journal article" date="2019" name="PLoS Biol.">
        <title>Sex chromosomes control vertical transmission of feminizing Wolbachia symbionts in an isopod.</title>
        <authorList>
            <person name="Becking T."/>
            <person name="Chebbi M.A."/>
            <person name="Giraud I."/>
            <person name="Moumen B."/>
            <person name="Laverre T."/>
            <person name="Caubet Y."/>
            <person name="Peccoud J."/>
            <person name="Gilbert C."/>
            <person name="Cordaux R."/>
        </authorList>
    </citation>
    <scope>NUCLEOTIDE SEQUENCE [LARGE SCALE GENOMIC DNA]</scope>
    <source>
        <strain evidence="2">ANa2</strain>
        <tissue evidence="2">Whole body excluding digestive tract and cuticle</tissue>
    </source>
</reference>
<dbReference type="InterPro" id="IPR027417">
    <property type="entry name" value="P-loop_NTPase"/>
</dbReference>
<protein>
    <submittedName>
        <fullName evidence="2">Sulfotransferase family cytosolic 1B member 1</fullName>
    </submittedName>
</protein>
<keyword evidence="3" id="KW-1185">Reference proteome</keyword>
<dbReference type="GO" id="GO:0008146">
    <property type="term" value="F:sulfotransferase activity"/>
    <property type="evidence" value="ECO:0007669"/>
    <property type="project" value="InterPro"/>
</dbReference>
<dbReference type="Proteomes" id="UP000326759">
    <property type="component" value="Unassembled WGS sequence"/>
</dbReference>
<name>A0A5N5T8R4_9CRUS</name>
<organism evidence="2 3">
    <name type="scientific">Armadillidium nasatum</name>
    <dbReference type="NCBI Taxonomy" id="96803"/>
    <lineage>
        <taxon>Eukaryota</taxon>
        <taxon>Metazoa</taxon>
        <taxon>Ecdysozoa</taxon>
        <taxon>Arthropoda</taxon>
        <taxon>Crustacea</taxon>
        <taxon>Multicrustacea</taxon>
        <taxon>Malacostraca</taxon>
        <taxon>Eumalacostraca</taxon>
        <taxon>Peracarida</taxon>
        <taxon>Isopoda</taxon>
        <taxon>Oniscidea</taxon>
        <taxon>Crinocheta</taxon>
        <taxon>Armadillidiidae</taxon>
        <taxon>Armadillidium</taxon>
    </lineage>
</organism>
<gene>
    <name evidence="2" type="ORF">Anas_04947</name>
</gene>
<dbReference type="Pfam" id="PF00685">
    <property type="entry name" value="Sulfotransfer_1"/>
    <property type="match status" value="1"/>
</dbReference>
<dbReference type="OrthoDB" id="6504732at2759"/>
<comment type="caution">
    <text evidence="2">The sequence shown here is derived from an EMBL/GenBank/DDBJ whole genome shotgun (WGS) entry which is preliminary data.</text>
</comment>
<evidence type="ECO:0000313" key="3">
    <source>
        <dbReference type="Proteomes" id="UP000326759"/>
    </source>
</evidence>
<dbReference type="SUPFAM" id="SSF52540">
    <property type="entry name" value="P-loop containing nucleoside triphosphate hydrolases"/>
    <property type="match status" value="1"/>
</dbReference>
<keyword evidence="2" id="KW-0808">Transferase</keyword>
<dbReference type="InterPro" id="IPR000863">
    <property type="entry name" value="Sulfotransferase_dom"/>
</dbReference>
<evidence type="ECO:0000313" key="2">
    <source>
        <dbReference type="EMBL" id="KAB7502996.1"/>
    </source>
</evidence>
<feature type="domain" description="Sulfotransferase" evidence="1">
    <location>
        <begin position="52"/>
        <end position="89"/>
    </location>
</feature>
<proteinExistence type="predicted"/>
<accession>A0A5N5T8R4</accession>
<evidence type="ECO:0000259" key="1">
    <source>
        <dbReference type="Pfam" id="PF00685"/>
    </source>
</evidence>
<sequence>MKIEIYNGPLKDLINKTFGVFSKMVQAGDDKTILCTRYELWYEKYFAFETRPSDTWVLSFPKTGTTWTQEMVWCILNDLESKEAEQFFDEKIPLLRMGLSSS</sequence>
<dbReference type="AlphaFoldDB" id="A0A5N5T8R4"/>
<dbReference type="EMBL" id="SEYY01006116">
    <property type="protein sequence ID" value="KAB7502996.1"/>
    <property type="molecule type" value="Genomic_DNA"/>
</dbReference>
<dbReference type="Gene3D" id="3.40.50.300">
    <property type="entry name" value="P-loop containing nucleotide triphosphate hydrolases"/>
    <property type="match status" value="1"/>
</dbReference>